<evidence type="ECO:0000313" key="2">
    <source>
        <dbReference type="EMBL" id="MBE9193221.1"/>
    </source>
</evidence>
<feature type="domain" description="VWFA" evidence="1">
    <location>
        <begin position="22"/>
        <end position="205"/>
    </location>
</feature>
<dbReference type="SMART" id="SM00327">
    <property type="entry name" value="VWA"/>
    <property type="match status" value="1"/>
</dbReference>
<dbReference type="PIRSF" id="PIRSF020634">
    <property type="entry name" value="TerY_vWA"/>
    <property type="match status" value="1"/>
</dbReference>
<dbReference type="InterPro" id="IPR002035">
    <property type="entry name" value="VWF_A"/>
</dbReference>
<dbReference type="EMBL" id="JADEWN010000082">
    <property type="protein sequence ID" value="MBE9193221.1"/>
    <property type="molecule type" value="Genomic_DNA"/>
</dbReference>
<dbReference type="PROSITE" id="PS50234">
    <property type="entry name" value="VWFA"/>
    <property type="match status" value="1"/>
</dbReference>
<evidence type="ECO:0000259" key="1">
    <source>
        <dbReference type="PROSITE" id="PS50234"/>
    </source>
</evidence>
<comment type="caution">
    <text evidence="2">The sequence shown here is derived from an EMBL/GenBank/DDBJ whole genome shotgun (WGS) entry which is preliminary data.</text>
</comment>
<reference evidence="2 3" key="1">
    <citation type="submission" date="2020-10" db="EMBL/GenBank/DDBJ databases">
        <authorList>
            <person name="Castelo-Branco R."/>
            <person name="Eusebio N."/>
            <person name="Adriana R."/>
            <person name="Vieira A."/>
            <person name="Brugerolle De Fraissinette N."/>
            <person name="Rezende De Castro R."/>
            <person name="Schneider M.P."/>
            <person name="Vasconcelos V."/>
            <person name="Leao P.N."/>
        </authorList>
    </citation>
    <scope>NUCLEOTIDE SEQUENCE [LARGE SCALE GENOMIC DNA]</scope>
    <source>
        <strain evidence="2 3">LEGE 06123</strain>
    </source>
</reference>
<dbReference type="SUPFAM" id="SSF53300">
    <property type="entry name" value="vWA-like"/>
    <property type="match status" value="1"/>
</dbReference>
<dbReference type="InterPro" id="IPR036465">
    <property type="entry name" value="vWFA_dom_sf"/>
</dbReference>
<evidence type="ECO:0000313" key="3">
    <source>
        <dbReference type="Proteomes" id="UP000651156"/>
    </source>
</evidence>
<dbReference type="Pfam" id="PF00092">
    <property type="entry name" value="VWA"/>
    <property type="match status" value="1"/>
</dbReference>
<dbReference type="InterPro" id="IPR011392">
    <property type="entry name" value="Tellurite-R_TerY"/>
</dbReference>
<keyword evidence="3" id="KW-1185">Reference proteome</keyword>
<organism evidence="2 3">
    <name type="scientific">Gloeocapsopsis crepidinum LEGE 06123</name>
    <dbReference type="NCBI Taxonomy" id="588587"/>
    <lineage>
        <taxon>Bacteria</taxon>
        <taxon>Bacillati</taxon>
        <taxon>Cyanobacteriota</taxon>
        <taxon>Cyanophyceae</taxon>
        <taxon>Oscillatoriophycideae</taxon>
        <taxon>Chroococcales</taxon>
        <taxon>Chroococcaceae</taxon>
        <taxon>Gloeocapsopsis</taxon>
    </lineage>
</organism>
<dbReference type="Gene3D" id="3.40.50.410">
    <property type="entry name" value="von Willebrand factor, type A domain"/>
    <property type="match status" value="1"/>
</dbReference>
<accession>A0ABR9UY59</accession>
<dbReference type="RefSeq" id="WP_193934612.1">
    <property type="nucleotide sequence ID" value="NZ_CAWPMZ010000131.1"/>
</dbReference>
<dbReference type="Proteomes" id="UP000651156">
    <property type="component" value="Unassembled WGS sequence"/>
</dbReference>
<protein>
    <submittedName>
        <fullName evidence="2">VWA domain-containing protein</fullName>
    </submittedName>
</protein>
<sequence length="224" mass="25025">MSDILKLEDAVEFAENPEPRCPCVLLLDTSGSMHGEAIEALNEGLKVFRDELNRDSLAKKRVEVAIISFNFEVKVVQEFVTADQFEPPTLVAHGLTHMGSAIHQGLDLIQARKTEYRNNGIAYYRPWVFLITDGEPQGELESLVEQAAQRIRDDESSKRVAFFAVGVEGANMDRLSQIVVRAPLKLRGLNFQEMFIWLSASMQRVSQSKPDDQVALPPPGWGAV</sequence>
<proteinExistence type="predicted"/>
<gene>
    <name evidence="2" type="ORF">IQ230_23325</name>
</gene>
<name>A0ABR9UY59_9CHRO</name>